<dbReference type="EMBL" id="AZHD01000004">
    <property type="protein sequence ID" value="OAA64740.1"/>
    <property type="molecule type" value="Genomic_DNA"/>
</dbReference>
<evidence type="ECO:0000313" key="2">
    <source>
        <dbReference type="Proteomes" id="UP000076874"/>
    </source>
</evidence>
<sequence>MGSLRVGELQVFRPQDGTHDYEEFPVGDPMHWTVHDIVDASLYILETSEGRRVLGDLATLIVKARQRAGQMCLYPPEDDFDDDMDRHIRAFLRKLRTSFPEVYIMKNAVEATTVREKGPFGPTLGEVQPYQVAKMKLCAMAMYDILRTQSEGDRKKYMFHMIVAVTHELCHVLTGYLIGEGRPRTPGTVEIEGMSREAGFYLEMKLFGGILDCFAALPARDGDPLDPHQPGVSYFFENATDTAKGRPISGRFIEDFVNSRGAMGLHIQVDMRMPERSRGGRRRETASMNRFRLDAMNAIDTARRATVTRPGEATLGSSSSTFRYRMLPQEADYYGSHWR</sequence>
<evidence type="ECO:0000313" key="1">
    <source>
        <dbReference type="EMBL" id="OAA64740.1"/>
    </source>
</evidence>
<comment type="caution">
    <text evidence="1">The sequence shown here is derived from an EMBL/GenBank/DDBJ whole genome shotgun (WGS) entry which is preliminary data.</text>
</comment>
<reference evidence="1 2" key="1">
    <citation type="journal article" date="2016" name="Genome Biol. Evol.">
        <title>Divergent and convergent evolution of fungal pathogenicity.</title>
        <authorList>
            <person name="Shang Y."/>
            <person name="Xiao G."/>
            <person name="Zheng P."/>
            <person name="Cen K."/>
            <person name="Zhan S."/>
            <person name="Wang C."/>
        </authorList>
    </citation>
    <scope>NUCLEOTIDE SEQUENCE [LARGE SCALE GENOMIC DNA]</scope>
    <source>
        <strain evidence="1 2">RCEF 264</strain>
    </source>
</reference>
<organism evidence="1 2">
    <name type="scientific">Niveomyces insectorum RCEF 264</name>
    <dbReference type="NCBI Taxonomy" id="1081102"/>
    <lineage>
        <taxon>Eukaryota</taxon>
        <taxon>Fungi</taxon>
        <taxon>Dikarya</taxon>
        <taxon>Ascomycota</taxon>
        <taxon>Pezizomycotina</taxon>
        <taxon>Sordariomycetes</taxon>
        <taxon>Hypocreomycetidae</taxon>
        <taxon>Hypocreales</taxon>
        <taxon>Cordycipitaceae</taxon>
        <taxon>Niveomyces</taxon>
    </lineage>
</organism>
<protein>
    <submittedName>
        <fullName evidence="1">Uncharacterized protein</fullName>
    </submittedName>
</protein>
<name>A0A162MNZ2_9HYPO</name>
<accession>A0A162MNZ2</accession>
<keyword evidence="2" id="KW-1185">Reference proteome</keyword>
<dbReference type="OrthoDB" id="5290015at2759"/>
<dbReference type="Proteomes" id="UP000076874">
    <property type="component" value="Unassembled WGS sequence"/>
</dbReference>
<proteinExistence type="predicted"/>
<gene>
    <name evidence="1" type="ORF">SPI_03387</name>
</gene>
<dbReference type="AlphaFoldDB" id="A0A162MNZ2"/>